<evidence type="ECO:0000313" key="1">
    <source>
        <dbReference type="EMBL" id="ARU01757.1"/>
    </source>
</evidence>
<dbReference type="RefSeq" id="WP_157898210.1">
    <property type="nucleotide sequence ID" value="NZ_CP021431.1"/>
</dbReference>
<reference evidence="1 2" key="1">
    <citation type="submission" date="2017-05" db="EMBL/GenBank/DDBJ databases">
        <title>Genome Sequence of Loktanella vestfoldensis Strain SMR4r Isolated from a Culture of the Diatom Skeletonema marinoi.</title>
        <authorList>
            <person name="Topel M."/>
            <person name="Pinder M.I.M."/>
            <person name="Johansson O.N."/>
            <person name="Kourtchenko O."/>
            <person name="Godhe A."/>
            <person name="Clarke A.K."/>
        </authorList>
    </citation>
    <scope>NUCLEOTIDE SEQUENCE [LARGE SCALE GENOMIC DNA]</scope>
    <source>
        <strain evidence="1 2">SMR4r</strain>
    </source>
</reference>
<dbReference type="EMBL" id="CP021431">
    <property type="protein sequence ID" value="ARU01757.1"/>
    <property type="molecule type" value="Genomic_DNA"/>
</dbReference>
<proteinExistence type="predicted"/>
<organism evidence="1 2">
    <name type="scientific">Yoonia vestfoldensis</name>
    <dbReference type="NCBI Taxonomy" id="245188"/>
    <lineage>
        <taxon>Bacteria</taxon>
        <taxon>Pseudomonadati</taxon>
        <taxon>Pseudomonadota</taxon>
        <taxon>Alphaproteobacteria</taxon>
        <taxon>Rhodobacterales</taxon>
        <taxon>Paracoccaceae</taxon>
        <taxon>Yoonia</taxon>
    </lineage>
</organism>
<gene>
    <name evidence="1" type="ORF">LOKVESSMR4R_02453</name>
</gene>
<dbReference type="AlphaFoldDB" id="A0A1Y0EDT5"/>
<sequence>MIVSSSTAGTWRRCLIESQGFPEGVRFGEDKIGWGRLALLGDVVWSPRIGAIWDKSADNRSEKLSGSAPRTDWRDFLIEVLDGPAISKATRRNILTAVAVENACLSGEITVFCHDTPALFSEPNRGQTSGIGVL</sequence>
<name>A0A1Y0EDT5_9RHOB</name>
<keyword evidence="2" id="KW-1185">Reference proteome</keyword>
<evidence type="ECO:0000313" key="2">
    <source>
        <dbReference type="Proteomes" id="UP000195273"/>
    </source>
</evidence>
<dbReference type="OrthoDB" id="6383742at2"/>
<accession>A0A1Y0EDT5</accession>
<dbReference type="GO" id="GO:0016740">
    <property type="term" value="F:transferase activity"/>
    <property type="evidence" value="ECO:0007669"/>
    <property type="project" value="UniProtKB-KW"/>
</dbReference>
<protein>
    <submittedName>
        <fullName evidence="1">Family 2 glycosyl transferase</fullName>
    </submittedName>
</protein>
<dbReference type="KEGG" id="lvs:LOKVESSMR4R_02453"/>
<keyword evidence="1" id="KW-0808">Transferase</keyword>
<dbReference type="Proteomes" id="UP000195273">
    <property type="component" value="Chromosome"/>
</dbReference>